<sequence>MPMNSGPKKKSDKPGSNYLEESPKDKVPAGDKAVKKPEDKDYRKEEANFENPAKKREQGEQPVHPIKKAPKE</sequence>
<name>A0A1M5HUS3_9SPHI</name>
<gene>
    <name evidence="2" type="ORF">SAMN04488522_104824</name>
</gene>
<evidence type="ECO:0000313" key="3">
    <source>
        <dbReference type="Proteomes" id="UP000184287"/>
    </source>
</evidence>
<dbReference type="STRING" id="288992.SAMN04488522_104824"/>
<evidence type="ECO:0000313" key="2">
    <source>
        <dbReference type="EMBL" id="SHG19724.1"/>
    </source>
</evidence>
<feature type="compositionally biased region" description="Basic and acidic residues" evidence="1">
    <location>
        <begin position="21"/>
        <end position="59"/>
    </location>
</feature>
<dbReference type="EMBL" id="FQUQ01000004">
    <property type="protein sequence ID" value="SHG19724.1"/>
    <property type="molecule type" value="Genomic_DNA"/>
</dbReference>
<proteinExistence type="predicted"/>
<organism evidence="2 3">
    <name type="scientific">Pedobacter caeni</name>
    <dbReference type="NCBI Taxonomy" id="288992"/>
    <lineage>
        <taxon>Bacteria</taxon>
        <taxon>Pseudomonadati</taxon>
        <taxon>Bacteroidota</taxon>
        <taxon>Sphingobacteriia</taxon>
        <taxon>Sphingobacteriales</taxon>
        <taxon>Sphingobacteriaceae</taxon>
        <taxon>Pedobacter</taxon>
    </lineage>
</organism>
<evidence type="ECO:0000256" key="1">
    <source>
        <dbReference type="SAM" id="MobiDB-lite"/>
    </source>
</evidence>
<keyword evidence="3" id="KW-1185">Reference proteome</keyword>
<dbReference type="AlphaFoldDB" id="A0A1M5HUS3"/>
<dbReference type="Proteomes" id="UP000184287">
    <property type="component" value="Unassembled WGS sequence"/>
</dbReference>
<protein>
    <submittedName>
        <fullName evidence="2">Uncharacterized protein</fullName>
    </submittedName>
</protein>
<reference evidence="3" key="1">
    <citation type="submission" date="2016-11" db="EMBL/GenBank/DDBJ databases">
        <authorList>
            <person name="Varghese N."/>
            <person name="Submissions S."/>
        </authorList>
    </citation>
    <scope>NUCLEOTIDE SEQUENCE [LARGE SCALE GENOMIC DNA]</scope>
    <source>
        <strain evidence="3">DSM 16990</strain>
    </source>
</reference>
<accession>A0A1M5HUS3</accession>
<feature type="region of interest" description="Disordered" evidence="1">
    <location>
        <begin position="1"/>
        <end position="72"/>
    </location>
</feature>